<keyword evidence="3" id="KW-1185">Reference proteome</keyword>
<feature type="chain" id="PRO_5040849493" description="Inhibitor I9 domain-containing protein" evidence="1">
    <location>
        <begin position="32"/>
        <end position="131"/>
    </location>
</feature>
<reference evidence="2" key="1">
    <citation type="submission" date="2020-01" db="EMBL/GenBank/DDBJ databases">
        <authorList>
            <person name="Rat A."/>
        </authorList>
    </citation>
    <scope>NUCLEOTIDE SEQUENCE</scope>
    <source>
        <strain evidence="2">LMG 31231</strain>
    </source>
</reference>
<organism evidence="2 3">
    <name type="scientific">Neoroseomonas soli</name>
    <dbReference type="NCBI Taxonomy" id="1081025"/>
    <lineage>
        <taxon>Bacteria</taxon>
        <taxon>Pseudomonadati</taxon>
        <taxon>Pseudomonadota</taxon>
        <taxon>Alphaproteobacteria</taxon>
        <taxon>Acetobacterales</taxon>
        <taxon>Acetobacteraceae</taxon>
        <taxon>Neoroseomonas</taxon>
    </lineage>
</organism>
<name>A0A9X9WU30_9PROT</name>
<dbReference type="Proteomes" id="UP001138751">
    <property type="component" value="Unassembled WGS sequence"/>
</dbReference>
<proteinExistence type="predicted"/>
<dbReference type="Gene3D" id="3.30.70.80">
    <property type="entry name" value="Peptidase S8 propeptide/proteinase inhibitor I9"/>
    <property type="match status" value="1"/>
</dbReference>
<evidence type="ECO:0008006" key="4">
    <source>
        <dbReference type="Google" id="ProtNLM"/>
    </source>
</evidence>
<sequence length="131" mass="13772">MQSGPGVPARRRIRAMVALAILALPDVSALAQTERRRDAAMKIEPALAEALRSNTDAARGIGVIITFRDTAADSGVRRQILQRLGIVPTAVYEAIPSAAATVTPAQIETLAAAAEVTAIEADPQARILPRP</sequence>
<feature type="signal peptide" evidence="1">
    <location>
        <begin position="1"/>
        <end position="31"/>
    </location>
</feature>
<dbReference type="InterPro" id="IPR037045">
    <property type="entry name" value="S8pro/Inhibitor_I9_sf"/>
</dbReference>
<dbReference type="AlphaFoldDB" id="A0A9X9WU30"/>
<dbReference type="RefSeq" id="WP_211861028.1">
    <property type="nucleotide sequence ID" value="NZ_JAAEDM010000009.1"/>
</dbReference>
<gene>
    <name evidence="2" type="ORF">GXW76_05710</name>
</gene>
<evidence type="ECO:0000256" key="1">
    <source>
        <dbReference type="SAM" id="SignalP"/>
    </source>
</evidence>
<reference evidence="2" key="2">
    <citation type="journal article" date="2021" name="Syst. Appl. Microbiol.">
        <title>Roseomonas hellenica sp. nov., isolated from roots of wild-growing Alkanna tinctoria.</title>
        <authorList>
            <person name="Rat A."/>
            <person name="Naranjo H.D."/>
            <person name="Lebbe L."/>
            <person name="Cnockaert M."/>
            <person name="Krigas N."/>
            <person name="Grigoriadou K."/>
            <person name="Maloupa E."/>
            <person name="Willems A."/>
        </authorList>
    </citation>
    <scope>NUCLEOTIDE SEQUENCE</scope>
    <source>
        <strain evidence="2">LMG 31231</strain>
    </source>
</reference>
<keyword evidence="1" id="KW-0732">Signal</keyword>
<comment type="caution">
    <text evidence="2">The sequence shown here is derived from an EMBL/GenBank/DDBJ whole genome shotgun (WGS) entry which is preliminary data.</text>
</comment>
<evidence type="ECO:0000313" key="2">
    <source>
        <dbReference type="EMBL" id="MBR0670659.1"/>
    </source>
</evidence>
<accession>A0A9X9WU30</accession>
<protein>
    <recommendedName>
        <fullName evidence="4">Inhibitor I9 domain-containing protein</fullName>
    </recommendedName>
</protein>
<dbReference type="EMBL" id="JAAEDM010000009">
    <property type="protein sequence ID" value="MBR0670659.1"/>
    <property type="molecule type" value="Genomic_DNA"/>
</dbReference>
<evidence type="ECO:0000313" key="3">
    <source>
        <dbReference type="Proteomes" id="UP001138751"/>
    </source>
</evidence>